<evidence type="ECO:0000313" key="3">
    <source>
        <dbReference type="Proteomes" id="UP001149607"/>
    </source>
</evidence>
<evidence type="ECO:0000313" key="1">
    <source>
        <dbReference type="EMBL" id="MDD9327699.1"/>
    </source>
</evidence>
<protein>
    <submittedName>
        <fullName evidence="1">Phage tail protein</fullName>
    </submittedName>
</protein>
<accession>A0A9X4IAT1</accession>
<proteinExistence type="predicted"/>
<sequence>MIYYSQAQHTFFDDQIHDSVPDDAQAITAEQHRQLLDALNYGHAIAEDLTVHPRPSPAHQWQPESQSWKLDPARAAVLAAEQLAQAKTAKLAALNAAAQAYIDRAAGIDQLPDFEVRTWTLQALEAKAWAADNSAATPTLDTIAAARSIPPDILKQKALAKALAYEQLTATVVGLRQAIETRIKQAADMAELEAIEFAFGTGGDAEAET</sequence>
<gene>
    <name evidence="1" type="ORF">ORY91_001109</name>
    <name evidence="2" type="ORF">V9W64_09165</name>
</gene>
<dbReference type="EMBL" id="JAPQFL010000002">
    <property type="protein sequence ID" value="MDD9327699.1"/>
    <property type="molecule type" value="Genomic_DNA"/>
</dbReference>
<name>A0A9X4IAT1_9NEIS</name>
<dbReference type="AlphaFoldDB" id="A0A9X4IAT1"/>
<reference evidence="2" key="2">
    <citation type="submission" date="2024-02" db="EMBL/GenBank/DDBJ databases">
        <title>Neisseria leonii sp. nov.</title>
        <authorList>
            <person name="Boutroux M."/>
            <person name="Favre-Rochex S."/>
            <person name="Gorgette O."/>
            <person name="Touak G."/>
            <person name="Muhle E."/>
            <person name="Chesneau O."/>
            <person name="Clermont D."/>
            <person name="Rahi P."/>
        </authorList>
    </citation>
    <scope>NUCLEOTIDE SEQUENCE</scope>
    <source>
        <strain evidence="2">51.81</strain>
    </source>
</reference>
<organism evidence="1">
    <name type="scientific">Neisseria leonii</name>
    <dbReference type="NCBI Taxonomy" id="2995413"/>
    <lineage>
        <taxon>Bacteria</taxon>
        <taxon>Pseudomonadati</taxon>
        <taxon>Pseudomonadota</taxon>
        <taxon>Betaproteobacteria</taxon>
        <taxon>Neisseriales</taxon>
        <taxon>Neisseriaceae</taxon>
        <taxon>Neisseria</taxon>
    </lineage>
</organism>
<dbReference type="EMBL" id="CP146598">
    <property type="protein sequence ID" value="WWY02851.1"/>
    <property type="molecule type" value="Genomic_DNA"/>
</dbReference>
<dbReference type="Proteomes" id="UP001149607">
    <property type="component" value="Chromosome"/>
</dbReference>
<keyword evidence="3" id="KW-1185">Reference proteome</keyword>
<reference evidence="1" key="1">
    <citation type="submission" date="2022-10" db="EMBL/GenBank/DDBJ databases">
        <authorList>
            <person name="Boutroux M."/>
        </authorList>
    </citation>
    <scope>NUCLEOTIDE SEQUENCE</scope>
    <source>
        <strain evidence="1">51.81</strain>
    </source>
</reference>
<evidence type="ECO:0000313" key="2">
    <source>
        <dbReference type="EMBL" id="WWY02851.1"/>
    </source>
</evidence>
<dbReference type="RefSeq" id="WP_274570661.1">
    <property type="nucleotide sequence ID" value="NZ_CP145606.1"/>
</dbReference>